<sequence>MEALRATTARLFELARAVHPRRAALKLLRQRVTLALVIANLDRAFCADLNKAVTEVCDAFSRDAGEAADLAARLDAMRRGGNGNGNGGVPAVASSPLLASIAGLSGDGLYRALMALQLPAAAPADVHLEAALAAKRLTLRDRLDSFIDILGAKIGDVPEPEACTRFLAFLDRHMSLDSYIEAHLNLAGAPPPAAS</sequence>
<reference evidence="1 2" key="1">
    <citation type="journal article" date="2010" name="Nature">
        <title>Genome sequencing and analysis of the model grass Brachypodium distachyon.</title>
        <authorList>
            <consortium name="International Brachypodium Initiative"/>
        </authorList>
    </citation>
    <scope>NUCLEOTIDE SEQUENCE [LARGE SCALE GENOMIC DNA]</scope>
    <source>
        <strain evidence="1">Bd21</strain>
        <strain evidence="2">cv. Bd21</strain>
    </source>
</reference>
<protein>
    <submittedName>
        <fullName evidence="1 2">Uncharacterized protein</fullName>
    </submittedName>
</protein>
<dbReference type="RefSeq" id="XP_014751222.1">
    <property type="nucleotide sequence ID" value="XM_014895736.2"/>
</dbReference>
<accession>A0A0Q3H9I1</accession>
<dbReference type="EMBL" id="CM000884">
    <property type="protein sequence ID" value="PNT61946.1"/>
    <property type="molecule type" value="Genomic_DNA"/>
</dbReference>
<reference evidence="1" key="2">
    <citation type="submission" date="2017-06" db="EMBL/GenBank/DDBJ databases">
        <title>WGS assembly of Brachypodium distachyon.</title>
        <authorList>
            <consortium name="The International Brachypodium Initiative"/>
            <person name="Lucas S."/>
            <person name="Harmon-Smith M."/>
            <person name="Lail K."/>
            <person name="Tice H."/>
            <person name="Grimwood J."/>
            <person name="Bruce D."/>
            <person name="Barry K."/>
            <person name="Shu S."/>
            <person name="Lindquist E."/>
            <person name="Wang M."/>
            <person name="Pitluck S."/>
            <person name="Vogel J.P."/>
            <person name="Garvin D.F."/>
            <person name="Mockler T.C."/>
            <person name="Schmutz J."/>
            <person name="Rokhsar D."/>
            <person name="Bevan M.W."/>
        </authorList>
    </citation>
    <scope>NUCLEOTIDE SEQUENCE</scope>
    <source>
        <strain evidence="1">Bd21</strain>
    </source>
</reference>
<proteinExistence type="predicted"/>
<evidence type="ECO:0000313" key="1">
    <source>
        <dbReference type="EMBL" id="KQJ84851.1"/>
    </source>
</evidence>
<dbReference type="EMBL" id="CM000884">
    <property type="protein sequence ID" value="KQJ84851.1"/>
    <property type="molecule type" value="Genomic_DNA"/>
</dbReference>
<dbReference type="AlphaFoldDB" id="A0A0Q3H9I1"/>
<dbReference type="EnsemblPlants" id="KQJ84851">
    <property type="protein sequence ID" value="KQJ84851"/>
    <property type="gene ID" value="BRADI_5g23285v3"/>
</dbReference>
<name>A0A0Q3H9I1_BRADI</name>
<dbReference type="Proteomes" id="UP000008810">
    <property type="component" value="Chromosome 5"/>
</dbReference>
<organism evidence="1">
    <name type="scientific">Brachypodium distachyon</name>
    <name type="common">Purple false brome</name>
    <name type="synonym">Trachynia distachya</name>
    <dbReference type="NCBI Taxonomy" id="15368"/>
    <lineage>
        <taxon>Eukaryota</taxon>
        <taxon>Viridiplantae</taxon>
        <taxon>Streptophyta</taxon>
        <taxon>Embryophyta</taxon>
        <taxon>Tracheophyta</taxon>
        <taxon>Spermatophyta</taxon>
        <taxon>Magnoliopsida</taxon>
        <taxon>Liliopsida</taxon>
        <taxon>Poales</taxon>
        <taxon>Poaceae</taxon>
        <taxon>BOP clade</taxon>
        <taxon>Pooideae</taxon>
        <taxon>Stipodae</taxon>
        <taxon>Brachypodieae</taxon>
        <taxon>Brachypodium</taxon>
    </lineage>
</organism>
<dbReference type="KEGG" id="bdi:106865552"/>
<evidence type="ECO:0000313" key="3">
    <source>
        <dbReference type="Proteomes" id="UP000008810"/>
    </source>
</evidence>
<dbReference type="GeneID" id="106865552"/>
<keyword evidence="3" id="KW-1185">Reference proteome</keyword>
<dbReference type="Gramene" id="PNT61946">
    <property type="protein sequence ID" value="PNT61946"/>
    <property type="gene ID" value="BRADI_5g23285v3"/>
</dbReference>
<gene>
    <name evidence="2" type="primary">LOC106865552</name>
    <name evidence="1" type="ORF">BRADI_5g23285v3</name>
</gene>
<dbReference type="Gramene" id="KQJ84851">
    <property type="protein sequence ID" value="KQJ84851"/>
    <property type="gene ID" value="BRADI_5g23285v3"/>
</dbReference>
<dbReference type="EnsemblPlants" id="PNT61946">
    <property type="protein sequence ID" value="PNT61946"/>
    <property type="gene ID" value="BRADI_5g23285v3"/>
</dbReference>
<dbReference type="RefSeq" id="XP_014751224.1">
    <property type="nucleotide sequence ID" value="XM_014895738.2"/>
</dbReference>
<evidence type="ECO:0000313" key="2">
    <source>
        <dbReference type="EnsemblPlants" id="KQJ84851"/>
    </source>
</evidence>
<dbReference type="RefSeq" id="XP_014751223.1">
    <property type="nucleotide sequence ID" value="XM_014895737.2"/>
</dbReference>
<reference evidence="2" key="3">
    <citation type="submission" date="2018-08" db="UniProtKB">
        <authorList>
            <consortium name="EnsemblPlants"/>
        </authorList>
    </citation>
    <scope>IDENTIFICATION</scope>
    <source>
        <strain evidence="2">cv. Bd21</strain>
    </source>
</reference>